<dbReference type="RefSeq" id="WP_005029177.1">
    <property type="nucleotide sequence ID" value="NZ_KB849755.1"/>
</dbReference>
<proteinExistence type="predicted"/>
<feature type="signal peptide" evidence="1">
    <location>
        <begin position="1"/>
        <end position="19"/>
    </location>
</feature>
<dbReference type="Proteomes" id="UP000013251">
    <property type="component" value="Unassembled WGS sequence"/>
</dbReference>
<dbReference type="PATRIC" id="fig|1217650.3.peg.497"/>
<accession>N9F843</accession>
<comment type="caution">
    <text evidence="2">The sequence shown here is derived from an EMBL/GenBank/DDBJ whole genome shotgun (WGS) entry which is preliminary data.</text>
</comment>
<reference evidence="2 3" key="1">
    <citation type="submission" date="2013-02" db="EMBL/GenBank/DDBJ databases">
        <title>The Genome Sequence of Acinetobacter bereziniae CIP 70.12.</title>
        <authorList>
            <consortium name="The Broad Institute Genome Sequencing Platform"/>
            <consortium name="The Broad Institute Genome Sequencing Center for Infectious Disease"/>
            <person name="Cerqueira G."/>
            <person name="Feldgarden M."/>
            <person name="Courvalin P."/>
            <person name="Perichon B."/>
            <person name="Grillot-Courvalin C."/>
            <person name="Clermont D."/>
            <person name="Rocha E."/>
            <person name="Yoon E.-J."/>
            <person name="Nemec A."/>
            <person name="Walker B."/>
            <person name="Young S.K."/>
            <person name="Zeng Q."/>
            <person name="Gargeya S."/>
            <person name="Fitzgerald M."/>
            <person name="Haas B."/>
            <person name="Abouelleil A."/>
            <person name="Alvarado L."/>
            <person name="Arachchi H.M."/>
            <person name="Berlin A.M."/>
            <person name="Chapman S.B."/>
            <person name="Dewar J."/>
            <person name="Goldberg J."/>
            <person name="Griggs A."/>
            <person name="Gujja S."/>
            <person name="Hansen M."/>
            <person name="Howarth C."/>
            <person name="Imamovic A."/>
            <person name="Larimer J."/>
            <person name="McCowan C."/>
            <person name="Murphy C."/>
            <person name="Neiman D."/>
            <person name="Pearson M."/>
            <person name="Priest M."/>
            <person name="Roberts A."/>
            <person name="Saif S."/>
            <person name="Shea T."/>
            <person name="Sisk P."/>
            <person name="Sykes S."/>
            <person name="Wortman J."/>
            <person name="Nusbaum C."/>
            <person name="Birren B."/>
        </authorList>
    </citation>
    <scope>NUCLEOTIDE SEQUENCE [LARGE SCALE GENOMIC DNA]</scope>
    <source>
        <strain evidence="2 3">CIP 70.12</strain>
    </source>
</reference>
<name>N9F843_ACIBZ</name>
<evidence type="ECO:0000313" key="2">
    <source>
        <dbReference type="EMBL" id="ENW01009.1"/>
    </source>
</evidence>
<dbReference type="AlphaFoldDB" id="N9F843"/>
<evidence type="ECO:0000256" key="1">
    <source>
        <dbReference type="SAM" id="SignalP"/>
    </source>
</evidence>
<gene>
    <name evidence="2" type="ORF">F938_00525</name>
</gene>
<keyword evidence="3" id="KW-1185">Reference proteome</keyword>
<dbReference type="HOGENOM" id="CLU_764246_0_0_6"/>
<protein>
    <submittedName>
        <fullName evidence="2">Uncharacterized protein</fullName>
    </submittedName>
</protein>
<evidence type="ECO:0000313" key="3">
    <source>
        <dbReference type="Proteomes" id="UP000013251"/>
    </source>
</evidence>
<dbReference type="EMBL" id="APQG01000012">
    <property type="protein sequence ID" value="ENW01009.1"/>
    <property type="molecule type" value="Genomic_DNA"/>
</dbReference>
<sequence length="362" mass="41717">MKKFIFSCFLITVTSIQHAKNLIITLDLYDTSGTLSQQQKNEMLNIPIEGYAVYHPNYSVLGLTGTVKKCGFLGLPCIEKKYKQLKITAIKTNNSNTLTFDVPLSIAAIYKLKNFNVSFPFQTRSLGSLQIRTAASEHSRLVQPVSINNGYQGVYGTLTLNQLGFTIGDQVLGALNPDQPPPYQFFKTHKYRGYFDNQKIRSIPNYKSYTLKSPYPDELENLEKIYSANRYDAELDGYKFTAINIRAKKKNNSKCENFFGDYQYNLFFINQKLTYYNSTLADMDQCETNAMTVIWDDHNQVYDYRVNKTANYSLFHRGDWRYTCDVEKNSNLGMCNIQPPDQDALKHFEKEANRVLHFFPTP</sequence>
<organism evidence="2 3">
    <name type="scientific">Acinetobacter bereziniae LMG 1003 = CIP 70.12</name>
    <dbReference type="NCBI Taxonomy" id="981324"/>
    <lineage>
        <taxon>Bacteria</taxon>
        <taxon>Pseudomonadati</taxon>
        <taxon>Pseudomonadota</taxon>
        <taxon>Gammaproteobacteria</taxon>
        <taxon>Moraxellales</taxon>
        <taxon>Moraxellaceae</taxon>
        <taxon>Acinetobacter</taxon>
    </lineage>
</organism>
<keyword evidence="1" id="KW-0732">Signal</keyword>
<feature type="chain" id="PRO_5004142067" evidence="1">
    <location>
        <begin position="20"/>
        <end position="362"/>
    </location>
</feature>